<reference evidence="3" key="1">
    <citation type="submission" date="2022-07" db="EMBL/GenBank/DDBJ databases">
        <title>Phylogenomic reconstructions and comparative analyses of Kickxellomycotina fungi.</title>
        <authorList>
            <person name="Reynolds N.K."/>
            <person name="Stajich J.E."/>
            <person name="Barry K."/>
            <person name="Grigoriev I.V."/>
            <person name="Crous P."/>
            <person name="Smith M.E."/>
        </authorList>
    </citation>
    <scope>NUCLEOTIDE SEQUENCE</scope>
    <source>
        <strain evidence="3">IMI 214461</strain>
    </source>
</reference>
<feature type="region of interest" description="Disordered" evidence="1">
    <location>
        <begin position="1"/>
        <end position="33"/>
    </location>
</feature>
<feature type="region of interest" description="Disordered" evidence="1">
    <location>
        <begin position="615"/>
        <end position="638"/>
    </location>
</feature>
<dbReference type="PROSITE" id="PS50090">
    <property type="entry name" value="MYB_LIKE"/>
    <property type="match status" value="1"/>
</dbReference>
<feature type="compositionally biased region" description="Basic residues" evidence="1">
    <location>
        <begin position="382"/>
        <end position="392"/>
    </location>
</feature>
<dbReference type="OrthoDB" id="6781668at2759"/>
<dbReference type="SUPFAM" id="SSF46689">
    <property type="entry name" value="Homeodomain-like"/>
    <property type="match status" value="1"/>
</dbReference>
<keyword evidence="4" id="KW-1185">Reference proteome</keyword>
<dbReference type="EMBL" id="JANBQF010000130">
    <property type="protein sequence ID" value="KAJ2004866.1"/>
    <property type="molecule type" value="Genomic_DNA"/>
</dbReference>
<proteinExistence type="predicted"/>
<comment type="caution">
    <text evidence="3">The sequence shown here is derived from an EMBL/GenBank/DDBJ whole genome shotgun (WGS) entry which is preliminary data.</text>
</comment>
<sequence>MSGKKAPVEARPQTQFFAAPDDRPRKHYGQKQGSVAGDKLYGVSIRDVLRSKLAAQTKAREDAKERGDDEWDHDSPFVQLDREASNHVKSLIEQSDAIKRVRKERIFEDEVTEEEMSIIKQRVALQQQQFAEFERREFAHKARRVRLMYGYLDDEEIREALKEGKNDTDETIYQFSKPGYLLKLRKAIALRHTPLTETPQMTDVQRVKYEEMLKKRTRVQKKTTTSDARDKYRTVGRLPLDEALAQLQRAATTKSGAGIDLSKAMKGWSEARIKAFKAIKTKPNTYYYRFNAPGEEQRTGQWTAEEQRLFHGRLKEIGANGQWGIFSMTIPGRVGYQCSNYYRYLVENRLINDPNYVLDEKGKAHFLFTTKKKNPDGSAMRVFRKHNKPHVRMSREKYGYSDSEDDDEDANQSTASSARGASKPAAEPQSAAVAEAVLAPPAESVDNDAAQKMATGNGSAAALGRKAAGRIVAAVRKRKRRGRFGGSSSDDDVIRANEVELSDDGSGMGSDTSDGEYQGASTSKRRCGGRARNGDWADFGASTEGGRGGRKRNNGGSSNINTDSGNSSAVEPHGRDGAVAAASGSTRHGGSATGLGAASARHAAAIAASFAGGGVADSGSDYSGPESEASDVDDVDPSNPLPDLIDPITLEPVSKPAISPFGHVMGYNSWVRCLMFPPEGSQRNICPLTKKPMSKRDLVILTFDNIDQYRDRIVNL</sequence>
<dbReference type="AlphaFoldDB" id="A0A9W8BK48"/>
<feature type="compositionally biased region" description="Polar residues" evidence="1">
    <location>
        <begin position="560"/>
        <end position="569"/>
    </location>
</feature>
<name>A0A9W8BK48_9FUNG</name>
<evidence type="ECO:0000313" key="4">
    <source>
        <dbReference type="Proteomes" id="UP001150907"/>
    </source>
</evidence>
<evidence type="ECO:0000259" key="2">
    <source>
        <dbReference type="PROSITE" id="PS50090"/>
    </source>
</evidence>
<dbReference type="InterPro" id="IPR001005">
    <property type="entry name" value="SANT/Myb"/>
</dbReference>
<evidence type="ECO:0000313" key="3">
    <source>
        <dbReference type="EMBL" id="KAJ2004866.1"/>
    </source>
</evidence>
<dbReference type="Gene3D" id="3.30.40.10">
    <property type="entry name" value="Zinc/RING finger domain, C3HC4 (zinc finger)"/>
    <property type="match status" value="1"/>
</dbReference>
<feature type="region of interest" description="Disordered" evidence="1">
    <location>
        <begin position="377"/>
        <end position="432"/>
    </location>
</feature>
<organism evidence="3 4">
    <name type="scientific">Coemansia thaxteri</name>
    <dbReference type="NCBI Taxonomy" id="2663907"/>
    <lineage>
        <taxon>Eukaryota</taxon>
        <taxon>Fungi</taxon>
        <taxon>Fungi incertae sedis</taxon>
        <taxon>Zoopagomycota</taxon>
        <taxon>Kickxellomycotina</taxon>
        <taxon>Kickxellomycetes</taxon>
        <taxon>Kickxellales</taxon>
        <taxon>Kickxellaceae</taxon>
        <taxon>Coemansia</taxon>
    </lineage>
</organism>
<dbReference type="SUPFAM" id="SSF57850">
    <property type="entry name" value="RING/U-box"/>
    <property type="match status" value="1"/>
</dbReference>
<dbReference type="Proteomes" id="UP001150907">
    <property type="component" value="Unassembled WGS sequence"/>
</dbReference>
<dbReference type="InterPro" id="IPR013083">
    <property type="entry name" value="Znf_RING/FYVE/PHD"/>
</dbReference>
<feature type="domain" description="Myb-like" evidence="2">
    <location>
        <begin position="294"/>
        <end position="346"/>
    </location>
</feature>
<dbReference type="InterPro" id="IPR009057">
    <property type="entry name" value="Homeodomain-like_sf"/>
</dbReference>
<protein>
    <recommendedName>
        <fullName evidence="2">Myb-like domain-containing protein</fullName>
    </recommendedName>
</protein>
<feature type="region of interest" description="Disordered" evidence="1">
    <location>
        <begin position="499"/>
        <end position="594"/>
    </location>
</feature>
<gene>
    <name evidence="3" type="ORF">H4R26_002274</name>
</gene>
<evidence type="ECO:0000256" key="1">
    <source>
        <dbReference type="SAM" id="MobiDB-lite"/>
    </source>
</evidence>
<accession>A0A9W8BK48</accession>